<feature type="transmembrane region" description="Helical" evidence="8">
    <location>
        <begin position="91"/>
        <end position="112"/>
    </location>
</feature>
<keyword evidence="7 8" id="KW-0472">Membrane</keyword>
<feature type="transmembrane region" description="Helical" evidence="8">
    <location>
        <begin position="238"/>
        <end position="264"/>
    </location>
</feature>
<evidence type="ECO:0000256" key="6">
    <source>
        <dbReference type="ARBA" id="ARBA00022989"/>
    </source>
</evidence>
<reference evidence="9 10" key="1">
    <citation type="submission" date="2016-01" db="EMBL/GenBank/DDBJ databases">
        <title>Investigation of taxonomic status of Bacillus aminovorans.</title>
        <authorList>
            <person name="Verma A."/>
            <person name="Pal Y."/>
            <person name="Krishnamurthi S."/>
        </authorList>
    </citation>
    <scope>NUCLEOTIDE SEQUENCE [LARGE SCALE GENOMIC DNA]</scope>
    <source>
        <strain evidence="9 10">DSM 4337</strain>
    </source>
</reference>
<dbReference type="OrthoDB" id="9811721at2"/>
<feature type="transmembrane region" description="Helical" evidence="8">
    <location>
        <begin position="197"/>
        <end position="218"/>
    </location>
</feature>
<accession>A0A177KXC9</accession>
<dbReference type="InterPro" id="IPR000522">
    <property type="entry name" value="ABC_transptr_permease_BtuC"/>
</dbReference>
<evidence type="ECO:0000313" key="10">
    <source>
        <dbReference type="Proteomes" id="UP000077271"/>
    </source>
</evidence>
<feature type="transmembrane region" description="Helical" evidence="8">
    <location>
        <begin position="60"/>
        <end position="79"/>
    </location>
</feature>
<dbReference type="Proteomes" id="UP000077271">
    <property type="component" value="Unassembled WGS sequence"/>
</dbReference>
<dbReference type="RefSeq" id="WP_063974748.1">
    <property type="nucleotide sequence ID" value="NZ_LQWZ01000012.1"/>
</dbReference>
<evidence type="ECO:0000313" key="9">
    <source>
        <dbReference type="EMBL" id="OAH57827.1"/>
    </source>
</evidence>
<name>A0A177KXC9_9BACI</name>
<feature type="transmembrane region" description="Helical" evidence="8">
    <location>
        <begin position="118"/>
        <end position="137"/>
    </location>
</feature>
<comment type="subcellular location">
    <subcellularLocation>
        <location evidence="1">Cell membrane</location>
        <topology evidence="1">Multi-pass membrane protein</topology>
    </subcellularLocation>
</comment>
<gene>
    <name evidence="9" type="ORF">AWH48_02100</name>
</gene>
<evidence type="ECO:0000256" key="2">
    <source>
        <dbReference type="ARBA" id="ARBA00007935"/>
    </source>
</evidence>
<dbReference type="Gene3D" id="1.10.3470.10">
    <property type="entry name" value="ABC transporter involved in vitamin B12 uptake, BtuC"/>
    <property type="match status" value="1"/>
</dbReference>
<feature type="transmembrane region" description="Helical" evidence="8">
    <location>
        <begin position="149"/>
        <end position="168"/>
    </location>
</feature>
<dbReference type="Pfam" id="PF01032">
    <property type="entry name" value="FecCD"/>
    <property type="match status" value="1"/>
</dbReference>
<feature type="transmembrane region" description="Helical" evidence="8">
    <location>
        <begin position="174"/>
        <end position="192"/>
    </location>
</feature>
<keyword evidence="3" id="KW-0813">Transport</keyword>
<evidence type="ECO:0008006" key="11">
    <source>
        <dbReference type="Google" id="ProtNLM"/>
    </source>
</evidence>
<comment type="caution">
    <text evidence="9">The sequence shown here is derived from an EMBL/GenBank/DDBJ whole genome shotgun (WGS) entry which is preliminary data.</text>
</comment>
<sequence length="344" mass="36931">MNKNPFKKLIAILSLLLLLFFSLHLILGGLSVEVQTVVKELLYPNYDSAFWNIVLNLRLPRAIIAILCGGMLGLAGTLLQSVISNPLAEPGIIGVTALSTLFAVLWIAYAPFLIQVSYILPVIATIGATLAVGLLYRISRFPHIGMQKLALIGVLFSVIIQAYISLILLQQQQAMGSILLWMIGSLNGLTWLHFYLVLPFALILIPLALSFAGIVNGLRLGDEKAQTLGINIRSSKKYLLLIAGLLTAGAVSTVGAIGFVGLVGPHIARRLVGEDARLFLFVSFLTASLLLVAADIIAQVAVPVFPDSWVPFNIQLPTGAVTALIGGPYFMYLISKNMKGGKAS</sequence>
<organism evidence="9 10">
    <name type="scientific">Domibacillus aminovorans</name>
    <dbReference type="NCBI Taxonomy" id="29332"/>
    <lineage>
        <taxon>Bacteria</taxon>
        <taxon>Bacillati</taxon>
        <taxon>Bacillota</taxon>
        <taxon>Bacilli</taxon>
        <taxon>Bacillales</taxon>
        <taxon>Bacillaceae</taxon>
        <taxon>Domibacillus</taxon>
    </lineage>
</organism>
<comment type="similarity">
    <text evidence="2">Belongs to the binding-protein-dependent transport system permease family. FecCD subfamily.</text>
</comment>
<feature type="transmembrane region" description="Helical" evidence="8">
    <location>
        <begin position="314"/>
        <end position="334"/>
    </location>
</feature>
<dbReference type="PANTHER" id="PTHR30472:SF24">
    <property type="entry name" value="FERRIC ENTEROBACTIN TRANSPORT SYSTEM PERMEASE PROTEIN FEPG"/>
    <property type="match status" value="1"/>
</dbReference>
<keyword evidence="4" id="KW-1003">Cell membrane</keyword>
<keyword evidence="6 8" id="KW-1133">Transmembrane helix</keyword>
<evidence type="ECO:0000256" key="7">
    <source>
        <dbReference type="ARBA" id="ARBA00023136"/>
    </source>
</evidence>
<proteinExistence type="inferred from homology"/>
<evidence type="ECO:0000256" key="1">
    <source>
        <dbReference type="ARBA" id="ARBA00004651"/>
    </source>
</evidence>
<feature type="transmembrane region" description="Helical" evidence="8">
    <location>
        <begin position="276"/>
        <end position="302"/>
    </location>
</feature>
<protein>
    <recommendedName>
        <fullName evidence="11">Iron ABC transporter permease</fullName>
    </recommendedName>
</protein>
<dbReference type="GO" id="GO:0005886">
    <property type="term" value="C:plasma membrane"/>
    <property type="evidence" value="ECO:0007669"/>
    <property type="project" value="UniProtKB-SubCell"/>
</dbReference>
<dbReference type="InterPro" id="IPR037294">
    <property type="entry name" value="ABC_BtuC-like"/>
</dbReference>
<keyword evidence="5 8" id="KW-0812">Transmembrane</keyword>
<dbReference type="EMBL" id="LQWZ01000012">
    <property type="protein sequence ID" value="OAH57827.1"/>
    <property type="molecule type" value="Genomic_DNA"/>
</dbReference>
<dbReference type="GO" id="GO:0022857">
    <property type="term" value="F:transmembrane transporter activity"/>
    <property type="evidence" value="ECO:0007669"/>
    <property type="project" value="InterPro"/>
</dbReference>
<dbReference type="PANTHER" id="PTHR30472">
    <property type="entry name" value="FERRIC ENTEROBACTIN TRANSPORT SYSTEM PERMEASE PROTEIN"/>
    <property type="match status" value="1"/>
</dbReference>
<dbReference type="SUPFAM" id="SSF81345">
    <property type="entry name" value="ABC transporter involved in vitamin B12 uptake, BtuC"/>
    <property type="match status" value="1"/>
</dbReference>
<evidence type="ECO:0000256" key="3">
    <source>
        <dbReference type="ARBA" id="ARBA00022448"/>
    </source>
</evidence>
<evidence type="ECO:0000256" key="5">
    <source>
        <dbReference type="ARBA" id="ARBA00022692"/>
    </source>
</evidence>
<dbReference type="GO" id="GO:0033214">
    <property type="term" value="P:siderophore-iron import into cell"/>
    <property type="evidence" value="ECO:0007669"/>
    <property type="project" value="TreeGrafter"/>
</dbReference>
<evidence type="ECO:0000256" key="4">
    <source>
        <dbReference type="ARBA" id="ARBA00022475"/>
    </source>
</evidence>
<dbReference type="CDD" id="cd06550">
    <property type="entry name" value="TM_ABC_iron-siderophores_like"/>
    <property type="match status" value="1"/>
</dbReference>
<dbReference type="AlphaFoldDB" id="A0A177KXC9"/>
<evidence type="ECO:0000256" key="8">
    <source>
        <dbReference type="SAM" id="Phobius"/>
    </source>
</evidence>